<keyword evidence="7 14" id="KW-0547">Nucleotide-binding</keyword>
<reference evidence="16" key="1">
    <citation type="submission" date="2023-01" db="EMBL/GenBank/DDBJ databases">
        <title>The diversity of Class Acidimicrobiia in South China Sea sediment environments and the proposal of Iamia marina sp. nov., a novel species of the genus Iamia.</title>
        <authorList>
            <person name="He Y."/>
            <person name="Tian X."/>
        </authorList>
    </citation>
    <scope>NUCLEOTIDE SEQUENCE</scope>
    <source>
        <strain evidence="16">DSM 19957</strain>
    </source>
</reference>
<evidence type="ECO:0000256" key="8">
    <source>
        <dbReference type="ARBA" id="ARBA00022777"/>
    </source>
</evidence>
<comment type="pathway">
    <text evidence="1 14">Cofactor biosynthesis; FAD biosynthesis; FAD from FMN: step 1/1.</text>
</comment>
<evidence type="ECO:0000256" key="3">
    <source>
        <dbReference type="ARBA" id="ARBA00022630"/>
    </source>
</evidence>
<evidence type="ECO:0000256" key="13">
    <source>
        <dbReference type="ARBA" id="ARBA00049494"/>
    </source>
</evidence>
<evidence type="ECO:0000256" key="5">
    <source>
        <dbReference type="ARBA" id="ARBA00022679"/>
    </source>
</evidence>
<dbReference type="InterPro" id="IPR014729">
    <property type="entry name" value="Rossmann-like_a/b/a_fold"/>
</dbReference>
<dbReference type="Proteomes" id="UP001216390">
    <property type="component" value="Chromosome"/>
</dbReference>
<comment type="similarity">
    <text evidence="14">Belongs to the ribF family.</text>
</comment>
<dbReference type="EC" id="2.7.7.2" evidence="14"/>
<comment type="catalytic activity">
    <reaction evidence="13 14">
        <text>FMN + ATP + H(+) = FAD + diphosphate</text>
        <dbReference type="Rhea" id="RHEA:17237"/>
        <dbReference type="ChEBI" id="CHEBI:15378"/>
        <dbReference type="ChEBI" id="CHEBI:30616"/>
        <dbReference type="ChEBI" id="CHEBI:33019"/>
        <dbReference type="ChEBI" id="CHEBI:57692"/>
        <dbReference type="ChEBI" id="CHEBI:58210"/>
        <dbReference type="EC" id="2.7.7.2"/>
    </reaction>
</comment>
<feature type="domain" description="Riboflavin kinase" evidence="15">
    <location>
        <begin position="196"/>
        <end position="323"/>
    </location>
</feature>
<keyword evidence="17" id="KW-1185">Reference proteome</keyword>
<dbReference type="GO" id="GO:0009231">
    <property type="term" value="P:riboflavin biosynthetic process"/>
    <property type="evidence" value="ECO:0007669"/>
    <property type="project" value="InterPro"/>
</dbReference>
<keyword evidence="8 14" id="KW-0418">Kinase</keyword>
<evidence type="ECO:0000256" key="11">
    <source>
        <dbReference type="ARBA" id="ARBA00023268"/>
    </source>
</evidence>
<dbReference type="GO" id="GO:0005524">
    <property type="term" value="F:ATP binding"/>
    <property type="evidence" value="ECO:0007669"/>
    <property type="project" value="UniProtKB-UniRule"/>
</dbReference>
<sequence length="324" mass="34615">MEIIRADGHCPTPEVGAAVTIGAYDGVHLGHRAVIAEVRRRASEQGLRSAVVTFDRHPAMVVRPESAPRLLTDLDQKLELLASTGVDVTLVVTFDEARATESAEDFVAEVIVGCLAAEDVVVGEDFHFGHGRRGNVDLLAELGRDAGFTVEGLGLRSAADVGAGPAAEPAGPEEKVSSTAIRAALVEGEIERATALLGRTHEVRGLVTPGDERGRELGFPTANVAVPGEILLPADGIYAGWFVRADGTVLPTAVNLGRRPTFYEQAHASLLEAHVLDFDGDLYGERVAVRFVRRLHGEVKYPSIEALVEGIARDVDETRRVLDL</sequence>
<dbReference type="CDD" id="cd02064">
    <property type="entry name" value="FAD_synthetase_N"/>
    <property type="match status" value="1"/>
</dbReference>
<dbReference type="InterPro" id="IPR023468">
    <property type="entry name" value="Riboflavin_kinase"/>
</dbReference>
<evidence type="ECO:0000313" key="16">
    <source>
        <dbReference type="EMBL" id="WCO65403.1"/>
    </source>
</evidence>
<evidence type="ECO:0000256" key="7">
    <source>
        <dbReference type="ARBA" id="ARBA00022741"/>
    </source>
</evidence>
<dbReference type="NCBIfam" id="NF004160">
    <property type="entry name" value="PRK05627.1-3"/>
    <property type="match status" value="1"/>
</dbReference>
<dbReference type="PANTHER" id="PTHR22749:SF6">
    <property type="entry name" value="RIBOFLAVIN KINASE"/>
    <property type="match status" value="1"/>
</dbReference>
<evidence type="ECO:0000256" key="14">
    <source>
        <dbReference type="PIRNR" id="PIRNR004491"/>
    </source>
</evidence>
<evidence type="ECO:0000256" key="12">
    <source>
        <dbReference type="ARBA" id="ARBA00047880"/>
    </source>
</evidence>
<dbReference type="SMART" id="SM00904">
    <property type="entry name" value="Flavokinase"/>
    <property type="match status" value="1"/>
</dbReference>
<evidence type="ECO:0000313" key="17">
    <source>
        <dbReference type="Proteomes" id="UP001216390"/>
    </source>
</evidence>
<name>A0AAE9Y6R1_9ACTN</name>
<protein>
    <recommendedName>
        <fullName evidence="14">Riboflavin biosynthesis protein</fullName>
    </recommendedName>
    <domain>
        <recommendedName>
            <fullName evidence="14">Riboflavin kinase</fullName>
            <ecNumber evidence="14">2.7.1.26</ecNumber>
        </recommendedName>
        <alternativeName>
            <fullName evidence="14">Flavokinase</fullName>
        </alternativeName>
    </domain>
    <domain>
        <recommendedName>
            <fullName evidence="14">FMN adenylyltransferase</fullName>
            <ecNumber evidence="14">2.7.7.2</ecNumber>
        </recommendedName>
        <alternativeName>
            <fullName evidence="14">FAD pyrophosphorylase</fullName>
        </alternativeName>
        <alternativeName>
            <fullName evidence="14">FAD synthase</fullName>
        </alternativeName>
    </domain>
</protein>
<dbReference type="GO" id="GO:0003919">
    <property type="term" value="F:FMN adenylyltransferase activity"/>
    <property type="evidence" value="ECO:0007669"/>
    <property type="project" value="UniProtKB-UniRule"/>
</dbReference>
<dbReference type="InterPro" id="IPR015865">
    <property type="entry name" value="Riboflavin_kinase_bac/euk"/>
</dbReference>
<dbReference type="KEGG" id="ima:PO878_12940"/>
<dbReference type="PIRSF" id="PIRSF004491">
    <property type="entry name" value="FAD_Synth"/>
    <property type="match status" value="1"/>
</dbReference>
<dbReference type="GO" id="GO:0006747">
    <property type="term" value="P:FAD biosynthetic process"/>
    <property type="evidence" value="ECO:0007669"/>
    <property type="project" value="UniProtKB-UniRule"/>
</dbReference>
<evidence type="ECO:0000256" key="10">
    <source>
        <dbReference type="ARBA" id="ARBA00022840"/>
    </source>
</evidence>
<dbReference type="GO" id="GO:0008531">
    <property type="term" value="F:riboflavin kinase activity"/>
    <property type="evidence" value="ECO:0007669"/>
    <property type="project" value="UniProtKB-UniRule"/>
</dbReference>
<dbReference type="PANTHER" id="PTHR22749">
    <property type="entry name" value="RIBOFLAVIN KINASE/FMN ADENYLYLTRANSFERASE"/>
    <property type="match status" value="1"/>
</dbReference>
<keyword evidence="4 14" id="KW-0288">FMN</keyword>
<dbReference type="Pfam" id="PF01687">
    <property type="entry name" value="Flavokinase"/>
    <property type="match status" value="1"/>
</dbReference>
<dbReference type="Pfam" id="PF06574">
    <property type="entry name" value="FAD_syn"/>
    <property type="match status" value="1"/>
</dbReference>
<dbReference type="RefSeq" id="WP_272734928.1">
    <property type="nucleotide sequence ID" value="NZ_CP116942.1"/>
</dbReference>
<dbReference type="Gene3D" id="3.40.50.620">
    <property type="entry name" value="HUPs"/>
    <property type="match status" value="1"/>
</dbReference>
<dbReference type="GO" id="GO:0009398">
    <property type="term" value="P:FMN biosynthetic process"/>
    <property type="evidence" value="ECO:0007669"/>
    <property type="project" value="UniProtKB-UniRule"/>
</dbReference>
<dbReference type="EMBL" id="CP116942">
    <property type="protein sequence ID" value="WCO65403.1"/>
    <property type="molecule type" value="Genomic_DNA"/>
</dbReference>
<gene>
    <name evidence="16" type="ORF">PO878_12940</name>
</gene>
<dbReference type="InterPro" id="IPR002606">
    <property type="entry name" value="Riboflavin_kinase_bac"/>
</dbReference>
<keyword evidence="5 14" id="KW-0808">Transferase</keyword>
<dbReference type="InterPro" id="IPR023465">
    <property type="entry name" value="Riboflavin_kinase_dom_sf"/>
</dbReference>
<dbReference type="FunFam" id="3.40.50.620:FF:000021">
    <property type="entry name" value="Riboflavin biosynthesis protein"/>
    <property type="match status" value="1"/>
</dbReference>
<accession>A0AAE9Y6R1</accession>
<dbReference type="SUPFAM" id="SSF82114">
    <property type="entry name" value="Riboflavin kinase-like"/>
    <property type="match status" value="1"/>
</dbReference>
<keyword evidence="10 14" id="KW-0067">ATP-binding</keyword>
<keyword evidence="9 14" id="KW-0274">FAD</keyword>
<dbReference type="NCBIfam" id="TIGR00083">
    <property type="entry name" value="ribF"/>
    <property type="match status" value="1"/>
</dbReference>
<evidence type="ECO:0000256" key="2">
    <source>
        <dbReference type="ARBA" id="ARBA00005201"/>
    </source>
</evidence>
<evidence type="ECO:0000256" key="6">
    <source>
        <dbReference type="ARBA" id="ARBA00022695"/>
    </source>
</evidence>
<dbReference type="AlphaFoldDB" id="A0AAE9Y6R1"/>
<keyword evidence="11" id="KW-0511">Multifunctional enzyme</keyword>
<dbReference type="SUPFAM" id="SSF52374">
    <property type="entry name" value="Nucleotidylyl transferase"/>
    <property type="match status" value="1"/>
</dbReference>
<dbReference type="InterPro" id="IPR015864">
    <property type="entry name" value="FAD_synthase"/>
</dbReference>
<dbReference type="EC" id="2.7.1.26" evidence="14"/>
<organism evidence="16 17">
    <name type="scientific">Iamia majanohamensis</name>
    <dbReference type="NCBI Taxonomy" id="467976"/>
    <lineage>
        <taxon>Bacteria</taxon>
        <taxon>Bacillati</taxon>
        <taxon>Actinomycetota</taxon>
        <taxon>Acidimicrobiia</taxon>
        <taxon>Acidimicrobiales</taxon>
        <taxon>Iamiaceae</taxon>
        <taxon>Iamia</taxon>
    </lineage>
</organism>
<evidence type="ECO:0000256" key="1">
    <source>
        <dbReference type="ARBA" id="ARBA00004726"/>
    </source>
</evidence>
<evidence type="ECO:0000256" key="4">
    <source>
        <dbReference type="ARBA" id="ARBA00022643"/>
    </source>
</evidence>
<evidence type="ECO:0000259" key="15">
    <source>
        <dbReference type="SMART" id="SM00904"/>
    </source>
</evidence>
<comment type="pathway">
    <text evidence="2 14">Cofactor biosynthesis; FMN biosynthesis; FMN from riboflavin (ATP route): step 1/1.</text>
</comment>
<dbReference type="Gene3D" id="2.40.30.30">
    <property type="entry name" value="Riboflavin kinase-like"/>
    <property type="match status" value="1"/>
</dbReference>
<keyword evidence="6 14" id="KW-0548">Nucleotidyltransferase</keyword>
<evidence type="ECO:0000256" key="9">
    <source>
        <dbReference type="ARBA" id="ARBA00022827"/>
    </source>
</evidence>
<proteinExistence type="inferred from homology"/>
<comment type="catalytic activity">
    <reaction evidence="12 14">
        <text>riboflavin + ATP = FMN + ADP + H(+)</text>
        <dbReference type="Rhea" id="RHEA:14357"/>
        <dbReference type="ChEBI" id="CHEBI:15378"/>
        <dbReference type="ChEBI" id="CHEBI:30616"/>
        <dbReference type="ChEBI" id="CHEBI:57986"/>
        <dbReference type="ChEBI" id="CHEBI:58210"/>
        <dbReference type="ChEBI" id="CHEBI:456216"/>
        <dbReference type="EC" id="2.7.1.26"/>
    </reaction>
</comment>
<keyword evidence="3 14" id="KW-0285">Flavoprotein</keyword>